<sequence length="38" mass="4535">MYYLFWVILLFLKKLKASTSALLFSKKNTTDYNSINMQ</sequence>
<accession>T1DRG7</accession>
<reference evidence="2" key="1">
    <citation type="journal article" date="2013" name="Genome">
        <title>Draft Genome Sequences of Porphyromonas crevioricanis JCM 15906T and Porphyromonas cansulci JCM 13913T Isolated from a Canine Oral Cavity.</title>
        <authorList>
            <person name="Sakamoto M."/>
            <person name="Tanaka N."/>
            <person name="Shiwa Y."/>
            <person name="Yoshikawa H."/>
            <person name="Ohkuma M."/>
        </authorList>
    </citation>
    <scope>NUCLEOTIDE SEQUENCE [LARGE SCALE GENOMIC DNA]</scope>
    <source>
        <strain evidence="2">JCM 15906</strain>
    </source>
</reference>
<dbReference type="AlphaFoldDB" id="T1DRG7"/>
<gene>
    <name evidence="1" type="ORF">PORCRE_940</name>
</gene>
<dbReference type="Proteomes" id="UP000018031">
    <property type="component" value="Unassembled WGS sequence"/>
</dbReference>
<protein>
    <submittedName>
        <fullName evidence="1">Uncharacterized protein</fullName>
    </submittedName>
</protein>
<evidence type="ECO:0000313" key="2">
    <source>
        <dbReference type="Proteomes" id="UP000018031"/>
    </source>
</evidence>
<proteinExistence type="predicted"/>
<name>T1DRG7_9PORP</name>
<comment type="caution">
    <text evidence="1">The sequence shown here is derived from an EMBL/GenBank/DDBJ whole genome shotgun (WGS) entry which is preliminary data.</text>
</comment>
<dbReference type="EMBL" id="BAOU01000023">
    <property type="protein sequence ID" value="GAD05240.1"/>
    <property type="molecule type" value="Genomic_DNA"/>
</dbReference>
<reference evidence="1 2" key="2">
    <citation type="journal article" date="2013" name="Genome Announc.">
        <title>Draft Genome Sequences of Porphyromonas crevioricanis JCM 15906T and Porphyromonas cansulci JCM 13913T Isolated from a Canine Oral Cavity.</title>
        <authorList>
            <person name="Sakamoto M."/>
            <person name="Tanaka N."/>
            <person name="Shiwa Y."/>
            <person name="Yoshikawa H."/>
            <person name="Ohkuma M."/>
        </authorList>
    </citation>
    <scope>NUCLEOTIDE SEQUENCE [LARGE SCALE GENOMIC DNA]</scope>
    <source>
        <strain evidence="1 2">JCM 15906</strain>
    </source>
</reference>
<organism evidence="1 2">
    <name type="scientific">Porphyromonas crevioricanis JCM 15906</name>
    <dbReference type="NCBI Taxonomy" id="1305617"/>
    <lineage>
        <taxon>Bacteria</taxon>
        <taxon>Pseudomonadati</taxon>
        <taxon>Bacteroidota</taxon>
        <taxon>Bacteroidia</taxon>
        <taxon>Bacteroidales</taxon>
        <taxon>Porphyromonadaceae</taxon>
        <taxon>Porphyromonas</taxon>
    </lineage>
</organism>
<evidence type="ECO:0000313" key="1">
    <source>
        <dbReference type="EMBL" id="GAD05240.1"/>
    </source>
</evidence>